<keyword evidence="3" id="KW-1185">Reference proteome</keyword>
<gene>
    <name evidence="2" type="ORF">Pka01_33060</name>
</gene>
<accession>A0A8J3PT14</accession>
<protein>
    <submittedName>
        <fullName evidence="2">Uncharacterized protein</fullName>
    </submittedName>
</protein>
<reference evidence="2 3" key="1">
    <citation type="submission" date="2021-01" db="EMBL/GenBank/DDBJ databases">
        <title>Whole genome shotgun sequence of Planotetraspora kaengkrachanensis NBRC 104272.</title>
        <authorList>
            <person name="Komaki H."/>
            <person name="Tamura T."/>
        </authorList>
    </citation>
    <scope>NUCLEOTIDE SEQUENCE [LARGE SCALE GENOMIC DNA]</scope>
    <source>
        <strain evidence="2 3">NBRC 104272</strain>
    </source>
</reference>
<dbReference type="AlphaFoldDB" id="A0A8J3PT14"/>
<evidence type="ECO:0000313" key="3">
    <source>
        <dbReference type="Proteomes" id="UP000630097"/>
    </source>
</evidence>
<feature type="region of interest" description="Disordered" evidence="1">
    <location>
        <begin position="1"/>
        <end position="26"/>
    </location>
</feature>
<evidence type="ECO:0000313" key="2">
    <source>
        <dbReference type="EMBL" id="GIG80179.1"/>
    </source>
</evidence>
<name>A0A8J3PT14_9ACTN</name>
<dbReference type="EMBL" id="BONV01000013">
    <property type="protein sequence ID" value="GIG80179.1"/>
    <property type="molecule type" value="Genomic_DNA"/>
</dbReference>
<evidence type="ECO:0000256" key="1">
    <source>
        <dbReference type="SAM" id="MobiDB-lite"/>
    </source>
</evidence>
<comment type="caution">
    <text evidence="2">The sequence shown here is derived from an EMBL/GenBank/DDBJ whole genome shotgun (WGS) entry which is preliminary data.</text>
</comment>
<dbReference type="Proteomes" id="UP000630097">
    <property type="component" value="Unassembled WGS sequence"/>
</dbReference>
<sequence length="67" mass="7038">MRAEGGESLLAEGQETQGGAFGAVSEDPEMPHRYFSPFLKPVPIGLLLAQILVDAGTPAFVGPRESP</sequence>
<organism evidence="2 3">
    <name type="scientific">Planotetraspora kaengkrachanensis</name>
    <dbReference type="NCBI Taxonomy" id="575193"/>
    <lineage>
        <taxon>Bacteria</taxon>
        <taxon>Bacillati</taxon>
        <taxon>Actinomycetota</taxon>
        <taxon>Actinomycetes</taxon>
        <taxon>Streptosporangiales</taxon>
        <taxon>Streptosporangiaceae</taxon>
        <taxon>Planotetraspora</taxon>
    </lineage>
</organism>
<proteinExistence type="predicted"/>